<feature type="domain" description="AB hydrolase-1" evidence="2">
    <location>
        <begin position="35"/>
        <end position="262"/>
    </location>
</feature>
<accession>A0A5E4RAE3</accession>
<dbReference type="NCBIfam" id="TIGR02427">
    <property type="entry name" value="protocat_pcaD"/>
    <property type="match status" value="1"/>
</dbReference>
<evidence type="ECO:0000256" key="1">
    <source>
        <dbReference type="ARBA" id="ARBA00022801"/>
    </source>
</evidence>
<dbReference type="GO" id="GO:0047570">
    <property type="term" value="F:3-oxoadipate enol-lactonase activity"/>
    <property type="evidence" value="ECO:0007669"/>
    <property type="project" value="UniProtKB-EC"/>
</dbReference>
<dbReference type="OrthoDB" id="9793083at2"/>
<evidence type="ECO:0000259" key="2">
    <source>
        <dbReference type="Pfam" id="PF00561"/>
    </source>
</evidence>
<reference evidence="3 4" key="1">
    <citation type="submission" date="2019-08" db="EMBL/GenBank/DDBJ databases">
        <authorList>
            <person name="Peeters C."/>
        </authorList>
    </citation>
    <scope>NUCLEOTIDE SEQUENCE [LARGE SCALE GENOMIC DNA]</scope>
    <source>
        <strain evidence="3 4">LMG 31012</strain>
    </source>
</reference>
<dbReference type="GO" id="GO:0042952">
    <property type="term" value="P:beta-ketoadipate pathway"/>
    <property type="evidence" value="ECO:0007669"/>
    <property type="project" value="InterPro"/>
</dbReference>
<dbReference type="InterPro" id="IPR029058">
    <property type="entry name" value="AB_hydrolase_fold"/>
</dbReference>
<dbReference type="Proteomes" id="UP000400981">
    <property type="component" value="Unassembled WGS sequence"/>
</dbReference>
<organism evidence="3 4">
    <name type="scientific">Pandoraea eparura</name>
    <dbReference type="NCBI Taxonomy" id="2508291"/>
    <lineage>
        <taxon>Bacteria</taxon>
        <taxon>Pseudomonadati</taxon>
        <taxon>Pseudomonadota</taxon>
        <taxon>Betaproteobacteria</taxon>
        <taxon>Burkholderiales</taxon>
        <taxon>Burkholderiaceae</taxon>
        <taxon>Pandoraea</taxon>
    </lineage>
</organism>
<gene>
    <name evidence="3" type="primary">catD_1</name>
    <name evidence="3" type="ORF">PEP31012_00040</name>
</gene>
<dbReference type="Gene3D" id="3.40.50.1820">
    <property type="entry name" value="alpha/beta hydrolase"/>
    <property type="match status" value="1"/>
</dbReference>
<sequence length="278" mass="28978">MSAILDTAIETPSDMSIETRNGRFRVAISGPASAPVLVLSNSLGTTLEMWDAQVTGLSRDFRVVRYDTRGHGGSVVTQGPYTFDQLGDDVVALLDALDVQRASFCGVSMGGHTGLWLGLHAAARLNAIAVCNSAARIGTTEGWTARATQVRTEGKAAMAVLAASSPSRWFTEGFIAREPKRVALAQAGMATLAPEGYASCCDALATSDLRDEISAIKVPTLLIAGDFDPVTTVADAQAMQRAIAGSTVVSVPASHLSNIEAPIPFEAALGQFLAQALA</sequence>
<dbReference type="InterPro" id="IPR000073">
    <property type="entry name" value="AB_hydrolase_1"/>
</dbReference>
<dbReference type="Pfam" id="PF00561">
    <property type="entry name" value="Abhydrolase_1"/>
    <property type="match status" value="1"/>
</dbReference>
<keyword evidence="1 3" id="KW-0378">Hydrolase</keyword>
<dbReference type="EMBL" id="CABPSH010000001">
    <property type="protein sequence ID" value="VVD59751.1"/>
    <property type="molecule type" value="Genomic_DNA"/>
</dbReference>
<keyword evidence="4" id="KW-1185">Reference proteome</keyword>
<name>A0A5E4RAE3_9BURK</name>
<dbReference type="GO" id="GO:0016020">
    <property type="term" value="C:membrane"/>
    <property type="evidence" value="ECO:0007669"/>
    <property type="project" value="TreeGrafter"/>
</dbReference>
<dbReference type="InterPro" id="IPR050266">
    <property type="entry name" value="AB_hydrolase_sf"/>
</dbReference>
<evidence type="ECO:0000313" key="4">
    <source>
        <dbReference type="Proteomes" id="UP000400981"/>
    </source>
</evidence>
<dbReference type="EC" id="3.1.1.24" evidence="3"/>
<proteinExistence type="predicted"/>
<dbReference type="AlphaFoldDB" id="A0A5E4RAE3"/>
<dbReference type="SUPFAM" id="SSF53474">
    <property type="entry name" value="alpha/beta-Hydrolases"/>
    <property type="match status" value="1"/>
</dbReference>
<dbReference type="RefSeq" id="WP_150587363.1">
    <property type="nucleotide sequence ID" value="NZ_CABPSH010000001.1"/>
</dbReference>
<dbReference type="PANTHER" id="PTHR43798">
    <property type="entry name" value="MONOACYLGLYCEROL LIPASE"/>
    <property type="match status" value="1"/>
</dbReference>
<dbReference type="InterPro" id="IPR026968">
    <property type="entry name" value="PcaD/CatD"/>
</dbReference>
<evidence type="ECO:0000313" key="3">
    <source>
        <dbReference type="EMBL" id="VVD59751.1"/>
    </source>
</evidence>
<dbReference type="PANTHER" id="PTHR43798:SF31">
    <property type="entry name" value="AB HYDROLASE SUPERFAMILY PROTEIN YCLE"/>
    <property type="match status" value="1"/>
</dbReference>
<protein>
    <submittedName>
        <fullName evidence="3">3-oxoadipate enol-lactonase 2</fullName>
        <ecNumber evidence="3">3.1.1.24</ecNumber>
    </submittedName>
</protein>